<feature type="transmembrane region" description="Helical" evidence="1">
    <location>
        <begin position="116"/>
        <end position="134"/>
    </location>
</feature>
<feature type="transmembrane region" description="Helical" evidence="1">
    <location>
        <begin position="193"/>
        <end position="212"/>
    </location>
</feature>
<feature type="transmembrane region" description="Helical" evidence="1">
    <location>
        <begin position="64"/>
        <end position="84"/>
    </location>
</feature>
<feature type="transmembrane region" description="Helical" evidence="1">
    <location>
        <begin position="150"/>
        <end position="173"/>
    </location>
</feature>
<reference evidence="2 3" key="1">
    <citation type="submission" date="2020-08" db="EMBL/GenBank/DDBJ databases">
        <title>Sequencing the genomes of 1000 actinobacteria strains.</title>
        <authorList>
            <person name="Klenk H.-P."/>
        </authorList>
    </citation>
    <scope>NUCLEOTIDE SEQUENCE [LARGE SCALE GENOMIC DNA]</scope>
    <source>
        <strain evidence="2 3">DSM 103125</strain>
    </source>
</reference>
<keyword evidence="1" id="KW-0812">Transmembrane</keyword>
<dbReference type="EMBL" id="JACHDP010000001">
    <property type="protein sequence ID" value="MBB5478388.1"/>
    <property type="molecule type" value="Genomic_DNA"/>
</dbReference>
<dbReference type="RefSeq" id="WP_229687024.1">
    <property type="nucleotide sequence ID" value="NZ_BMNF01000001.1"/>
</dbReference>
<feature type="transmembrane region" description="Helical" evidence="1">
    <location>
        <begin position="251"/>
        <end position="274"/>
    </location>
</feature>
<sequence>MGLGVSLTLAQIDLQCKPIGSAASILEGIVSEQPSTAPNSEDTPGELLASVAALRRRTRAARHAYWLPLLLFGLLMAVAAPLYVESVESPALRATQDNPALTGLGGDFLERSAALGWYWLVALIGGYLLSLWWYRWHGARVGVQTPTRTYVIAGIVGTLVGLVLPIALRFLLLNTATVISNGTSWATTPLLGISGRGMFPHLVIAVGLLVLARLERSRGLTAVAVCYAAAVVLVNIYFQTTEFEPGDLSRFSFLLAALLPAPILLVGGTIALVATNRNSS</sequence>
<keyword evidence="3" id="KW-1185">Reference proteome</keyword>
<keyword evidence="1" id="KW-0472">Membrane</keyword>
<name>A0A840VZI7_9ACTN</name>
<gene>
    <name evidence="2" type="ORF">HNR20_002893</name>
</gene>
<accession>A0A840VZI7</accession>
<keyword evidence="1" id="KW-1133">Transmembrane helix</keyword>
<evidence type="ECO:0000313" key="2">
    <source>
        <dbReference type="EMBL" id="MBB5478388.1"/>
    </source>
</evidence>
<proteinExistence type="predicted"/>
<evidence type="ECO:0000256" key="1">
    <source>
        <dbReference type="SAM" id="Phobius"/>
    </source>
</evidence>
<dbReference type="AlphaFoldDB" id="A0A840VZI7"/>
<protein>
    <submittedName>
        <fullName evidence="2">Uncharacterized protein</fullName>
    </submittedName>
</protein>
<feature type="transmembrane region" description="Helical" evidence="1">
    <location>
        <begin position="219"/>
        <end position="239"/>
    </location>
</feature>
<comment type="caution">
    <text evidence="2">The sequence shown here is derived from an EMBL/GenBank/DDBJ whole genome shotgun (WGS) entry which is preliminary data.</text>
</comment>
<dbReference type="Proteomes" id="UP000586947">
    <property type="component" value="Unassembled WGS sequence"/>
</dbReference>
<organism evidence="2 3">
    <name type="scientific">Micromonospora parathelypteridis</name>
    <dbReference type="NCBI Taxonomy" id="1839617"/>
    <lineage>
        <taxon>Bacteria</taxon>
        <taxon>Bacillati</taxon>
        <taxon>Actinomycetota</taxon>
        <taxon>Actinomycetes</taxon>
        <taxon>Micromonosporales</taxon>
        <taxon>Micromonosporaceae</taxon>
        <taxon>Micromonospora</taxon>
    </lineage>
</organism>
<evidence type="ECO:0000313" key="3">
    <source>
        <dbReference type="Proteomes" id="UP000586947"/>
    </source>
</evidence>